<feature type="compositionally biased region" description="Low complexity" evidence="1">
    <location>
        <begin position="343"/>
        <end position="360"/>
    </location>
</feature>
<dbReference type="VEuPathDB" id="FungiDB:MELLADRAFT_92270"/>
<protein>
    <recommendedName>
        <fullName evidence="2">Tet-like 2OG-Fe(II) oxygenase domain-containing protein</fullName>
    </recommendedName>
</protein>
<feature type="region of interest" description="Disordered" evidence="1">
    <location>
        <begin position="292"/>
        <end position="319"/>
    </location>
</feature>
<evidence type="ECO:0000313" key="3">
    <source>
        <dbReference type="EMBL" id="EGG10906.1"/>
    </source>
</evidence>
<dbReference type="InterPro" id="IPR046798">
    <property type="entry name" value="2OG-FeII_Oxy_6"/>
</dbReference>
<dbReference type="Pfam" id="PF20515">
    <property type="entry name" value="2OG-FeII_Oxy_6"/>
    <property type="match status" value="1"/>
</dbReference>
<dbReference type="RefSeq" id="XP_007405508.1">
    <property type="nucleotide sequence ID" value="XM_007405446.1"/>
</dbReference>
<dbReference type="GeneID" id="18936189"/>
<gene>
    <name evidence="3" type="ORF">MELLADRAFT_92270</name>
</gene>
<feature type="region of interest" description="Disordered" evidence="1">
    <location>
        <begin position="334"/>
        <end position="393"/>
    </location>
</feature>
<dbReference type="AlphaFoldDB" id="F4R912"/>
<organism evidence="4">
    <name type="scientific">Melampsora larici-populina (strain 98AG31 / pathotype 3-4-7)</name>
    <name type="common">Poplar leaf rust fungus</name>
    <dbReference type="NCBI Taxonomy" id="747676"/>
    <lineage>
        <taxon>Eukaryota</taxon>
        <taxon>Fungi</taxon>
        <taxon>Dikarya</taxon>
        <taxon>Basidiomycota</taxon>
        <taxon>Pucciniomycotina</taxon>
        <taxon>Pucciniomycetes</taxon>
        <taxon>Pucciniales</taxon>
        <taxon>Melampsoraceae</taxon>
        <taxon>Melampsora</taxon>
    </lineage>
</organism>
<evidence type="ECO:0000259" key="2">
    <source>
        <dbReference type="Pfam" id="PF20515"/>
    </source>
</evidence>
<sequence length="645" mass="72006">MSTDLDPGWEKQKRDKFPVVLNANDSSALPGVKFLSDLLKPIDVKRQTGFSDNDLPQPFRMAKSYAHVPHEFLAPDGFPSTGNWLNPACQFAVLGPDGILGKGRLVQRALDYFHEQGYENVPDPMPLSVKTHGDKKTGTRYPAKAAMFMAAKQADQSAHSVKRTFDRKFTRFNDPILPFKSHERTMEIISNLYTVVTHGCGQFVDRESKKLICTFSYEDLESITSEERDEHQKDVNTILMATKLFRRLPLPPKETILNAPAISTAPTSSSRIKVPFADVTQALMDETLPRCLTPYENQTPSPLTSLASSPLSSLPPLECGDTEMIDVMVNAPSKASPADHIHSSPLSSVDSSPLSSLPPSDSEDTDMEDIEESVRDHAEDPTTHLDQSLTAVKPKKARTTNGALIAGKMYCFGQTVGYSSDILTSLYIPFKGASKSLYRRFLDNLPGFGRRVGARFRSFCDQGFQIAHEELIKLKAPSMSSTSKFHPSGPLDFAANFAFTLGGFYNKPHTDNNKGKVYCLWYPIDSESGKIMTQCEGYDLGNGWFVFPEYRFAFNFGTKYAVQIAWNSKTTFHHTLPSLEKDDINNAGHKVHYTRLGCSSQITQKMARACAKAGTKEQFNHKSNCERHIRDAEDILKLKDRNWKV</sequence>
<dbReference type="OrthoDB" id="2505591at2759"/>
<proteinExistence type="predicted"/>
<evidence type="ECO:0000256" key="1">
    <source>
        <dbReference type="SAM" id="MobiDB-lite"/>
    </source>
</evidence>
<feature type="domain" description="Tet-like 2OG-Fe(II) oxygenase" evidence="2">
    <location>
        <begin position="378"/>
        <end position="578"/>
    </location>
</feature>
<feature type="compositionally biased region" description="Basic and acidic residues" evidence="1">
    <location>
        <begin position="372"/>
        <end position="383"/>
    </location>
</feature>
<dbReference type="Proteomes" id="UP000001072">
    <property type="component" value="Unassembled WGS sequence"/>
</dbReference>
<name>F4R912_MELLP</name>
<dbReference type="InParanoid" id="F4R912"/>
<reference evidence="4" key="1">
    <citation type="journal article" date="2011" name="Proc. Natl. Acad. Sci. U.S.A.">
        <title>Obligate biotrophy features unraveled by the genomic analysis of rust fungi.</title>
        <authorList>
            <person name="Duplessis S."/>
            <person name="Cuomo C.A."/>
            <person name="Lin Y.-C."/>
            <person name="Aerts A."/>
            <person name="Tisserant E."/>
            <person name="Veneault-Fourrey C."/>
            <person name="Joly D.L."/>
            <person name="Hacquard S."/>
            <person name="Amselem J."/>
            <person name="Cantarel B.L."/>
            <person name="Chiu R."/>
            <person name="Coutinho P.M."/>
            <person name="Feau N."/>
            <person name="Field M."/>
            <person name="Frey P."/>
            <person name="Gelhaye E."/>
            <person name="Goldberg J."/>
            <person name="Grabherr M.G."/>
            <person name="Kodira C.D."/>
            <person name="Kohler A."/>
            <person name="Kuees U."/>
            <person name="Lindquist E.A."/>
            <person name="Lucas S.M."/>
            <person name="Mago R."/>
            <person name="Mauceli E."/>
            <person name="Morin E."/>
            <person name="Murat C."/>
            <person name="Pangilinan J.L."/>
            <person name="Park R."/>
            <person name="Pearson M."/>
            <person name="Quesneville H."/>
            <person name="Rouhier N."/>
            <person name="Sakthikumar S."/>
            <person name="Salamov A.A."/>
            <person name="Schmutz J."/>
            <person name="Selles B."/>
            <person name="Shapiro H."/>
            <person name="Tanguay P."/>
            <person name="Tuskan G.A."/>
            <person name="Henrissat B."/>
            <person name="Van de Peer Y."/>
            <person name="Rouze P."/>
            <person name="Ellis J.G."/>
            <person name="Dodds P.N."/>
            <person name="Schein J.E."/>
            <person name="Zhong S."/>
            <person name="Hamelin R.C."/>
            <person name="Grigoriev I.V."/>
            <person name="Szabo L.J."/>
            <person name="Martin F."/>
        </authorList>
    </citation>
    <scope>NUCLEOTIDE SEQUENCE [LARGE SCALE GENOMIC DNA]</scope>
    <source>
        <strain evidence="4">98AG31 / pathotype 3-4-7</strain>
    </source>
</reference>
<keyword evidence="4" id="KW-1185">Reference proteome</keyword>
<dbReference type="KEGG" id="mlr:MELLADRAFT_92270"/>
<dbReference type="HOGENOM" id="CLU_026867_0_0_1"/>
<feature type="compositionally biased region" description="Acidic residues" evidence="1">
    <location>
        <begin position="361"/>
        <end position="371"/>
    </location>
</feature>
<feature type="compositionally biased region" description="Low complexity" evidence="1">
    <location>
        <begin position="299"/>
        <end position="317"/>
    </location>
</feature>
<evidence type="ECO:0000313" key="4">
    <source>
        <dbReference type="Proteomes" id="UP000001072"/>
    </source>
</evidence>
<dbReference type="EMBL" id="GL883093">
    <property type="protein sequence ID" value="EGG10906.1"/>
    <property type="molecule type" value="Genomic_DNA"/>
</dbReference>
<accession>F4R912</accession>